<evidence type="ECO:0000313" key="1">
    <source>
        <dbReference type="EMBL" id="MFD2066663.1"/>
    </source>
</evidence>
<proteinExistence type="predicted"/>
<evidence type="ECO:0000313" key="2">
    <source>
        <dbReference type="Proteomes" id="UP001597369"/>
    </source>
</evidence>
<sequence>MLQAIDDLTLDFPNLNHYFAKVDDWVHMGHKSGKSIFAGHYKKKVYKTNNNCLLRFDAFPYNPKAATFTFTHIVNLNLQAEQASYQTFYFPKAATEYNSYLLQNKLLKFPVSSKELKLETYDAYGWWHILYTSWLSNCTYHFDAHGRL</sequence>
<gene>
    <name evidence="1" type="ORF">ACFSKU_07180</name>
</gene>
<keyword evidence="2" id="KW-1185">Reference proteome</keyword>
<protein>
    <submittedName>
        <fullName evidence="1">Uncharacterized protein</fullName>
    </submittedName>
</protein>
<name>A0ABW4WVA2_9BACT</name>
<comment type="caution">
    <text evidence="1">The sequence shown here is derived from an EMBL/GenBank/DDBJ whole genome shotgun (WGS) entry which is preliminary data.</text>
</comment>
<accession>A0ABW4WVA2</accession>
<organism evidence="1 2">
    <name type="scientific">Pontibacter silvestris</name>
    <dbReference type="NCBI Taxonomy" id="2305183"/>
    <lineage>
        <taxon>Bacteria</taxon>
        <taxon>Pseudomonadati</taxon>
        <taxon>Bacteroidota</taxon>
        <taxon>Cytophagia</taxon>
        <taxon>Cytophagales</taxon>
        <taxon>Hymenobacteraceae</taxon>
        <taxon>Pontibacter</taxon>
    </lineage>
</organism>
<dbReference type="RefSeq" id="WP_229960523.1">
    <property type="nucleotide sequence ID" value="NZ_JAJJWI010000008.1"/>
</dbReference>
<reference evidence="2" key="1">
    <citation type="journal article" date="2019" name="Int. J. Syst. Evol. Microbiol.">
        <title>The Global Catalogue of Microorganisms (GCM) 10K type strain sequencing project: providing services to taxonomists for standard genome sequencing and annotation.</title>
        <authorList>
            <consortium name="The Broad Institute Genomics Platform"/>
            <consortium name="The Broad Institute Genome Sequencing Center for Infectious Disease"/>
            <person name="Wu L."/>
            <person name="Ma J."/>
        </authorList>
    </citation>
    <scope>NUCLEOTIDE SEQUENCE [LARGE SCALE GENOMIC DNA]</scope>
    <source>
        <strain evidence="2">JCM 16545</strain>
    </source>
</reference>
<dbReference type="EMBL" id="JBHUHV010000022">
    <property type="protein sequence ID" value="MFD2066663.1"/>
    <property type="molecule type" value="Genomic_DNA"/>
</dbReference>
<dbReference type="Proteomes" id="UP001597369">
    <property type="component" value="Unassembled WGS sequence"/>
</dbReference>